<feature type="chain" id="PRO_5043577095" evidence="1">
    <location>
        <begin position="22"/>
        <end position="461"/>
    </location>
</feature>
<organism evidence="4 5">
    <name type="scientific">Segatella copri</name>
    <dbReference type="NCBI Taxonomy" id="165179"/>
    <lineage>
        <taxon>Bacteria</taxon>
        <taxon>Pseudomonadati</taxon>
        <taxon>Bacteroidota</taxon>
        <taxon>Bacteroidia</taxon>
        <taxon>Bacteroidales</taxon>
        <taxon>Prevotellaceae</taxon>
        <taxon>Segatella</taxon>
    </lineage>
</organism>
<dbReference type="RefSeq" id="WP_254977073.1">
    <property type="nucleotide sequence ID" value="NZ_JANDWK010000004.1"/>
</dbReference>
<sequence>MNTMKKTLLYSLAAMASLALASCAGDYDDWANPQANEQEASAAKYGVTFANGSEAEGSMADEDGIINLVTVNSTDANVTGFTLKDFKVNGVAVNGTMVGNNVQVSASELEKIVCEQNKSRASVARDLNVETQVSINLASGDAVSITTKGETTGKFTPTATPQLDEKGYYMLGQVNGNEWDAKSPVWMNKISDGVYQLKVTTTADKNWFKFYAGSNFVSNDWDSINKGALGCKENGSEDTFGYILYNGDSWGELQTPVIPGAGTWIVTLDMNNLTYTVGKPVLYMAGDANGWNQIDVLNGDDGVHFTGYMYLNQNGFKFCTQPNWDGTNYGADFDTAPDAGNIVIAEEAGFYQVDVDLSAKTYTLTPFTIGIIGNATPKGWDGDTNMTYNPEERCWELKGVTLSDGEMKFRHTNDWSLSWGGELDNLTTQNGPNIVVAAGTYDIKLVVNWAEGTAKCEMTKK</sequence>
<dbReference type="InterPro" id="IPR033408">
    <property type="entry name" value="SusF_N"/>
</dbReference>
<gene>
    <name evidence="4" type="ORF">NNC55_02355</name>
</gene>
<proteinExistence type="predicted"/>
<name>A0AAW5IQ14_9BACT</name>
<evidence type="ECO:0000313" key="5">
    <source>
        <dbReference type="Proteomes" id="UP001204486"/>
    </source>
</evidence>
<feature type="signal peptide" evidence="1">
    <location>
        <begin position="1"/>
        <end position="21"/>
    </location>
</feature>
<protein>
    <submittedName>
        <fullName evidence="4">DUF5115 domain-containing protein</fullName>
    </submittedName>
</protein>
<dbReference type="InterPro" id="IPR058976">
    <property type="entry name" value="CBM_1st_SusF"/>
</dbReference>
<dbReference type="Gene3D" id="2.60.40.3620">
    <property type="match status" value="3"/>
</dbReference>
<dbReference type="GO" id="GO:0019867">
    <property type="term" value="C:outer membrane"/>
    <property type="evidence" value="ECO:0007669"/>
    <property type="project" value="InterPro"/>
</dbReference>
<dbReference type="PROSITE" id="PS51257">
    <property type="entry name" value="PROKAR_LIPOPROTEIN"/>
    <property type="match status" value="1"/>
</dbReference>
<dbReference type="EMBL" id="JANDWN010000004">
    <property type="protein sequence ID" value="MCP9598804.1"/>
    <property type="molecule type" value="Genomic_DNA"/>
</dbReference>
<evidence type="ECO:0000259" key="3">
    <source>
        <dbReference type="Pfam" id="PF26120"/>
    </source>
</evidence>
<dbReference type="Pfam" id="PF26120">
    <property type="entry name" value="CBM_1st_SusF"/>
    <property type="match status" value="1"/>
</dbReference>
<feature type="domain" description="SusF first starch specific CBM" evidence="3">
    <location>
        <begin position="163"/>
        <end position="277"/>
    </location>
</feature>
<keyword evidence="1" id="KW-0732">Signal</keyword>
<accession>A0AAW5IQ14</accession>
<evidence type="ECO:0000256" key="1">
    <source>
        <dbReference type="SAM" id="SignalP"/>
    </source>
</evidence>
<comment type="caution">
    <text evidence="4">The sequence shown here is derived from an EMBL/GenBank/DDBJ whole genome shotgun (WGS) entry which is preliminary data.</text>
</comment>
<dbReference type="Gene3D" id="2.60.40.3640">
    <property type="match status" value="1"/>
</dbReference>
<dbReference type="AlphaFoldDB" id="A0AAW5IQ14"/>
<feature type="domain" description="Outer membrane protein SusF N-terminal" evidence="2">
    <location>
        <begin position="23"/>
        <end position="157"/>
    </location>
</feature>
<dbReference type="Pfam" id="PF17142">
    <property type="entry name" value="SusF_N"/>
    <property type="match status" value="1"/>
</dbReference>
<reference evidence="4" key="1">
    <citation type="submission" date="2022-07" db="EMBL/GenBank/DDBJ databases">
        <title>Prevotella copri.</title>
        <authorList>
            <person name="Yang C."/>
        </authorList>
    </citation>
    <scope>NUCLEOTIDE SEQUENCE</scope>
    <source>
        <strain evidence="4">HF1476</strain>
    </source>
</reference>
<dbReference type="GO" id="GO:2001070">
    <property type="term" value="F:starch binding"/>
    <property type="evidence" value="ECO:0007669"/>
    <property type="project" value="InterPro"/>
</dbReference>
<evidence type="ECO:0000313" key="4">
    <source>
        <dbReference type="EMBL" id="MCP9598804.1"/>
    </source>
</evidence>
<dbReference type="Proteomes" id="UP001204486">
    <property type="component" value="Unassembled WGS sequence"/>
</dbReference>
<evidence type="ECO:0000259" key="2">
    <source>
        <dbReference type="Pfam" id="PF17142"/>
    </source>
</evidence>
<dbReference type="CDD" id="cd12967">
    <property type="entry name" value="CBM_SusE-F_like_u1"/>
    <property type="match status" value="1"/>
</dbReference>